<gene>
    <name evidence="1" type="ORF">ACFFMS_24555</name>
</gene>
<dbReference type="EMBL" id="JBHMAF010000193">
    <property type="protein sequence ID" value="MFB9761422.1"/>
    <property type="molecule type" value="Genomic_DNA"/>
</dbReference>
<evidence type="ECO:0000313" key="1">
    <source>
        <dbReference type="EMBL" id="MFB9761422.1"/>
    </source>
</evidence>
<accession>A0ABV5WM12</accession>
<proteinExistence type="predicted"/>
<evidence type="ECO:0000313" key="2">
    <source>
        <dbReference type="Proteomes" id="UP001589609"/>
    </source>
</evidence>
<organism evidence="1 2">
    <name type="scientific">Ectobacillus funiculus</name>
    <dbReference type="NCBI Taxonomy" id="137993"/>
    <lineage>
        <taxon>Bacteria</taxon>
        <taxon>Bacillati</taxon>
        <taxon>Bacillota</taxon>
        <taxon>Bacilli</taxon>
        <taxon>Bacillales</taxon>
        <taxon>Bacillaceae</taxon>
        <taxon>Ectobacillus</taxon>
    </lineage>
</organism>
<dbReference type="RefSeq" id="WP_379951595.1">
    <property type="nucleotide sequence ID" value="NZ_JBHMAF010000193.1"/>
</dbReference>
<dbReference type="Proteomes" id="UP001589609">
    <property type="component" value="Unassembled WGS sequence"/>
</dbReference>
<name>A0ABV5WM12_9BACI</name>
<keyword evidence="2" id="KW-1185">Reference proteome</keyword>
<sequence>MQLETLVIYKEAEEMFINGCVEAILQNDTSQTHILQLIGDRLVYKKELDFEESTWVPSIMKGEVADILYVCVCSQSMIAYLHHKMIQKKALSREIKECVEHFLIAMKQALAYRIINRN</sequence>
<reference evidence="1 2" key="1">
    <citation type="submission" date="2024-09" db="EMBL/GenBank/DDBJ databases">
        <authorList>
            <person name="Sun Q."/>
            <person name="Mori K."/>
        </authorList>
    </citation>
    <scope>NUCLEOTIDE SEQUENCE [LARGE SCALE GENOMIC DNA]</scope>
    <source>
        <strain evidence="1 2">JCM 11201</strain>
    </source>
</reference>
<comment type="caution">
    <text evidence="1">The sequence shown here is derived from an EMBL/GenBank/DDBJ whole genome shotgun (WGS) entry which is preliminary data.</text>
</comment>
<protein>
    <submittedName>
        <fullName evidence="1">Uncharacterized protein</fullName>
    </submittedName>
</protein>